<dbReference type="PANTHER" id="PTHR34387">
    <property type="entry name" value="SLR1258 PROTEIN"/>
    <property type="match status" value="1"/>
</dbReference>
<dbReference type="AlphaFoldDB" id="A0A4P6FGR5"/>
<dbReference type="EMBL" id="CP035491">
    <property type="protein sequence ID" value="QAY73669.1"/>
    <property type="molecule type" value="Genomic_DNA"/>
</dbReference>
<dbReference type="PANTHER" id="PTHR34387:SF2">
    <property type="entry name" value="SLR1258 PROTEIN"/>
    <property type="match status" value="1"/>
</dbReference>
<dbReference type="Pfam" id="PF04402">
    <property type="entry name" value="SIMPL"/>
    <property type="match status" value="1"/>
</dbReference>
<accession>A0A4P6FGR5</accession>
<dbReference type="Gene3D" id="3.30.70.2970">
    <property type="entry name" value="Protein of unknown function (DUF541), domain 2"/>
    <property type="match status" value="1"/>
</dbReference>
<dbReference type="Gene3D" id="3.30.110.170">
    <property type="entry name" value="Protein of unknown function (DUF541), domain 1"/>
    <property type="match status" value="1"/>
</dbReference>
<feature type="compositionally biased region" description="Basic residues" evidence="1">
    <location>
        <begin position="42"/>
        <end position="51"/>
    </location>
</feature>
<gene>
    <name evidence="2" type="ORF">ET445_10260</name>
</gene>
<dbReference type="OrthoDB" id="3724496at2"/>
<dbReference type="GO" id="GO:0006974">
    <property type="term" value="P:DNA damage response"/>
    <property type="evidence" value="ECO:0007669"/>
    <property type="project" value="TreeGrafter"/>
</dbReference>
<keyword evidence="3" id="KW-1185">Reference proteome</keyword>
<feature type="compositionally biased region" description="Polar residues" evidence="1">
    <location>
        <begin position="7"/>
        <end position="23"/>
    </location>
</feature>
<dbReference type="Proteomes" id="UP000291259">
    <property type="component" value="Chromosome"/>
</dbReference>
<evidence type="ECO:0000313" key="2">
    <source>
        <dbReference type="EMBL" id="QAY73669.1"/>
    </source>
</evidence>
<dbReference type="KEGG" id="agf:ET445_10260"/>
<proteinExistence type="predicted"/>
<name>A0A4P6FGR5_9MICO</name>
<feature type="region of interest" description="Disordered" evidence="1">
    <location>
        <begin position="1"/>
        <end position="51"/>
    </location>
</feature>
<dbReference type="InterPro" id="IPR007497">
    <property type="entry name" value="SIMPL/DUF541"/>
</dbReference>
<organism evidence="2 3">
    <name type="scientific">Agromyces protaetiae</name>
    <dbReference type="NCBI Taxonomy" id="2509455"/>
    <lineage>
        <taxon>Bacteria</taxon>
        <taxon>Bacillati</taxon>
        <taxon>Actinomycetota</taxon>
        <taxon>Actinomycetes</taxon>
        <taxon>Micrococcales</taxon>
        <taxon>Microbacteriaceae</taxon>
        <taxon>Agromyces</taxon>
    </lineage>
</organism>
<evidence type="ECO:0000256" key="1">
    <source>
        <dbReference type="SAM" id="MobiDB-lite"/>
    </source>
</evidence>
<evidence type="ECO:0000313" key="3">
    <source>
        <dbReference type="Proteomes" id="UP000291259"/>
    </source>
</evidence>
<sequence length="277" mass="29357">MGHQTRARSSSTAGGPSSHTVEFSNVRPPGGARPYSLEQARRARHSGSMRRPHVSIQIAVNGRAEVKIAPELGAVSVTVSASGPDRQRPLRDVSESHERLLASVRALDAEGVLDRWSATQLRTWAHRPWNSDGKQLALVYNASAAVEIVFSDLGRLSEWVGSAGEEARLSVGGVSWQLTDATNRRVREEAQREAVADAVAKAVVYADAVGAGRPVAVEIADTGMLSAHPVEPPQPVYAMARASFAKADAAPPAPELAPADLVIAATVDARFSAEPRA</sequence>
<reference evidence="2 3" key="1">
    <citation type="submission" date="2019-01" db="EMBL/GenBank/DDBJ databases">
        <title>Genome sequencing of strain FW100M-8.</title>
        <authorList>
            <person name="Heo J."/>
            <person name="Kim S.-J."/>
            <person name="Kim J.-S."/>
            <person name="Hong S.-B."/>
            <person name="Kwon S.-W."/>
        </authorList>
    </citation>
    <scope>NUCLEOTIDE SEQUENCE [LARGE SCALE GENOMIC DNA]</scope>
    <source>
        <strain evidence="2 3">FW100M-8</strain>
    </source>
</reference>
<dbReference type="InterPro" id="IPR052022">
    <property type="entry name" value="26kDa_periplasmic_antigen"/>
</dbReference>
<protein>
    <submittedName>
        <fullName evidence="2">SIMPL domain-containing protein</fullName>
    </submittedName>
</protein>